<evidence type="ECO:0000313" key="16">
    <source>
        <dbReference type="EMBL" id="ADC88989.1"/>
    </source>
</evidence>
<feature type="domain" description="ACT" evidence="15">
    <location>
        <begin position="344"/>
        <end position="414"/>
    </location>
</feature>
<evidence type="ECO:0000256" key="10">
    <source>
        <dbReference type="ARBA" id="ARBA00023154"/>
    </source>
</evidence>
<dbReference type="InterPro" id="IPR054352">
    <property type="entry name" value="ACT_Aspartokinase"/>
</dbReference>
<keyword evidence="7 12" id="KW-0547">Nucleotide-binding</keyword>
<keyword evidence="5 14" id="KW-0028">Amino-acid biosynthesis</keyword>
<feature type="binding site" evidence="12">
    <location>
        <position position="48"/>
    </location>
    <ligand>
        <name>substrate</name>
    </ligand>
</feature>
<feature type="binding site" evidence="12">
    <location>
        <begin position="173"/>
        <end position="174"/>
    </location>
    <ligand>
        <name>ATP</name>
        <dbReference type="ChEBI" id="CHEBI:30616"/>
    </ligand>
</feature>
<sequence length="414" mass="45456">MDKLLVVKFGGTSVGSIERIKNAARKVIDKVQQGYKVVVVSSAMAGETDRLINLAKEIDPLPPERELDMLVSTGEQQAIALFAMVLNSMGYPAVSLCGWQVPIITDSVHTKARVRKIGVQRLKNILKEGYIPVVAGFQGVTEDWEITTLGRGGSDLTAVALAYALGADCEIYTDVEGVFTADPRIVPSARKIARISYEEMLEMASLGAKVMQARSVEFAMKYNVRIHVRSSFSDQEGTWIVPEEEVMEKVAVRAITLETKESRITVVRVPDRPGIAYRIFKALGDAHIVVDMIVQNVSHQGYTDLSFTVNKADAPRAEEIVRKVAQEIGAQEVVRDDNVAKVSVVGIGMKSSYGTAAKMFEVLYKNNINIMAISTSEIKISCLIDQKYGELAVRELHSAFVEEGEEIKIVNDGT</sequence>
<dbReference type="NCBIfam" id="TIGR00656">
    <property type="entry name" value="asp_kin_monofn"/>
    <property type="match status" value="1"/>
</dbReference>
<dbReference type="InterPro" id="IPR036393">
    <property type="entry name" value="AceGlu_kinase-like_sf"/>
</dbReference>
<dbReference type="AlphaFoldDB" id="D3SPA2"/>
<evidence type="ECO:0000256" key="6">
    <source>
        <dbReference type="ARBA" id="ARBA00022679"/>
    </source>
</evidence>
<evidence type="ECO:0000256" key="11">
    <source>
        <dbReference type="ARBA" id="ARBA00047872"/>
    </source>
</evidence>
<dbReference type="CDD" id="cd04913">
    <property type="entry name" value="ACT_AKii-LysC-BS-like_1"/>
    <property type="match status" value="1"/>
</dbReference>
<dbReference type="PROSITE" id="PS00324">
    <property type="entry name" value="ASPARTOKINASE"/>
    <property type="match status" value="1"/>
</dbReference>
<dbReference type="CDD" id="cd04923">
    <property type="entry name" value="ACT_AK-LysC-DapG-like_2"/>
    <property type="match status" value="1"/>
</dbReference>
<keyword evidence="8 13" id="KW-0418">Kinase</keyword>
<dbReference type="GO" id="GO:0005829">
    <property type="term" value="C:cytosol"/>
    <property type="evidence" value="ECO:0007669"/>
    <property type="project" value="TreeGrafter"/>
</dbReference>
<feature type="domain" description="ACT" evidence="15">
    <location>
        <begin position="264"/>
        <end position="338"/>
    </location>
</feature>
<dbReference type="Gene3D" id="3.40.1160.10">
    <property type="entry name" value="Acetylglutamate kinase-like"/>
    <property type="match status" value="1"/>
</dbReference>
<dbReference type="GO" id="GO:0009090">
    <property type="term" value="P:homoserine biosynthetic process"/>
    <property type="evidence" value="ECO:0007669"/>
    <property type="project" value="TreeGrafter"/>
</dbReference>
<dbReference type="Pfam" id="PF01842">
    <property type="entry name" value="ACT"/>
    <property type="match status" value="1"/>
</dbReference>
<dbReference type="FunFam" id="3.30.2130.10:FF:000002">
    <property type="entry name" value="Aspartokinase"/>
    <property type="match status" value="1"/>
</dbReference>
<dbReference type="UniPathway" id="UPA00050">
    <property type="reaction ID" value="UER00461"/>
</dbReference>
<dbReference type="InterPro" id="IPR045865">
    <property type="entry name" value="ACT-like_dom_sf"/>
</dbReference>
<dbReference type="SUPFAM" id="SSF55021">
    <property type="entry name" value="ACT-like"/>
    <property type="match status" value="2"/>
</dbReference>
<dbReference type="RefSeq" id="WP_012991396.1">
    <property type="nucleotide sequence ID" value="NC_013894.1"/>
</dbReference>
<dbReference type="Pfam" id="PF22468">
    <property type="entry name" value="ACT_9"/>
    <property type="match status" value="1"/>
</dbReference>
<comment type="catalytic activity">
    <reaction evidence="11 13">
        <text>L-aspartate + ATP = 4-phospho-L-aspartate + ADP</text>
        <dbReference type="Rhea" id="RHEA:23776"/>
        <dbReference type="ChEBI" id="CHEBI:29991"/>
        <dbReference type="ChEBI" id="CHEBI:30616"/>
        <dbReference type="ChEBI" id="CHEBI:57535"/>
        <dbReference type="ChEBI" id="CHEBI:456216"/>
        <dbReference type="EC" id="2.7.2.4"/>
    </reaction>
</comment>
<organism evidence="16 17">
    <name type="scientific">Thermocrinis albus (strain DSM 14484 / JCM 11386 / HI 11/12)</name>
    <dbReference type="NCBI Taxonomy" id="638303"/>
    <lineage>
        <taxon>Bacteria</taxon>
        <taxon>Pseudomonadati</taxon>
        <taxon>Aquificota</taxon>
        <taxon>Aquificia</taxon>
        <taxon>Aquificales</taxon>
        <taxon>Aquificaceae</taxon>
        <taxon>Thermocrinis</taxon>
    </lineage>
</organism>
<evidence type="ECO:0000256" key="8">
    <source>
        <dbReference type="ARBA" id="ARBA00022777"/>
    </source>
</evidence>
<dbReference type="InterPro" id="IPR005260">
    <property type="entry name" value="Asp_kin_monofn"/>
</dbReference>
<comment type="pathway">
    <text evidence="1 14">Amino-acid biosynthesis; L-lysine biosynthesis via DAP pathway; (S)-tetrahydrodipicolinate from L-aspartate: step 1/4.</text>
</comment>
<comment type="pathway">
    <text evidence="2 14">Amino-acid biosynthesis; L-methionine biosynthesis via de novo pathway; L-homoserine from L-aspartate: step 1/3.</text>
</comment>
<dbReference type="GO" id="GO:0005524">
    <property type="term" value="F:ATP binding"/>
    <property type="evidence" value="ECO:0007669"/>
    <property type="project" value="UniProtKB-KW"/>
</dbReference>
<dbReference type="HOGENOM" id="CLU_009116_3_2_0"/>
<dbReference type="InterPro" id="IPR041740">
    <property type="entry name" value="AKii-LysC-BS"/>
</dbReference>
<dbReference type="GO" id="GO:0004072">
    <property type="term" value="F:aspartate kinase activity"/>
    <property type="evidence" value="ECO:0007669"/>
    <property type="project" value="UniProtKB-EC"/>
</dbReference>
<protein>
    <recommendedName>
        <fullName evidence="13">Aspartokinase</fullName>
        <ecNumber evidence="13">2.7.2.4</ecNumber>
    </recommendedName>
</protein>
<dbReference type="EC" id="2.7.2.4" evidence="13"/>
<dbReference type="eggNOG" id="COG0527">
    <property type="taxonomic scope" value="Bacteria"/>
</dbReference>
<dbReference type="FunFam" id="3.40.1160.10:FF:000002">
    <property type="entry name" value="Aspartokinase"/>
    <property type="match status" value="1"/>
</dbReference>
<dbReference type="InterPro" id="IPR002912">
    <property type="entry name" value="ACT_dom"/>
</dbReference>
<keyword evidence="17" id="KW-1185">Reference proteome</keyword>
<dbReference type="NCBIfam" id="TIGR00657">
    <property type="entry name" value="asp_kinases"/>
    <property type="match status" value="1"/>
</dbReference>
<dbReference type="STRING" id="638303.Thal_0354"/>
<dbReference type="InterPro" id="IPR018042">
    <property type="entry name" value="Aspartate_kinase_CS"/>
</dbReference>
<dbReference type="UniPathway" id="UPA00051">
    <property type="reaction ID" value="UER00462"/>
</dbReference>
<evidence type="ECO:0000256" key="1">
    <source>
        <dbReference type="ARBA" id="ARBA00004766"/>
    </source>
</evidence>
<dbReference type="PIRSF" id="PIRSF000726">
    <property type="entry name" value="Asp_kin"/>
    <property type="match status" value="1"/>
</dbReference>
<dbReference type="PANTHER" id="PTHR21499:SF3">
    <property type="entry name" value="ASPARTOKINASE"/>
    <property type="match status" value="1"/>
</dbReference>
<dbReference type="Gene3D" id="3.30.2130.10">
    <property type="entry name" value="VC0802-like"/>
    <property type="match status" value="1"/>
</dbReference>
<evidence type="ECO:0000256" key="3">
    <source>
        <dbReference type="ARBA" id="ARBA00005139"/>
    </source>
</evidence>
<name>D3SPA2_THEAH</name>
<dbReference type="OrthoDB" id="9799110at2"/>
<dbReference type="CDD" id="cd04261">
    <property type="entry name" value="AAK_AKii-LysC-BS"/>
    <property type="match status" value="1"/>
</dbReference>
<keyword evidence="6 13" id="KW-0808">Transferase</keyword>
<feature type="binding site" evidence="12">
    <location>
        <begin position="209"/>
        <end position="210"/>
    </location>
    <ligand>
        <name>ATP</name>
        <dbReference type="ChEBI" id="CHEBI:30616"/>
    </ligand>
</feature>
<keyword evidence="10" id="KW-0457">Lysine biosynthesis</keyword>
<evidence type="ECO:0000256" key="5">
    <source>
        <dbReference type="ARBA" id="ARBA00022605"/>
    </source>
</evidence>
<evidence type="ECO:0000259" key="15">
    <source>
        <dbReference type="PROSITE" id="PS51671"/>
    </source>
</evidence>
<reference evidence="17" key="1">
    <citation type="journal article" date="2010" name="Stand. Genomic Sci.">
        <title>Complete genome sequence of Thermocrinis albus type strain (HI 11/12T).</title>
        <authorList>
            <person name="Wirth R."/>
            <person name="Sikorski J."/>
            <person name="Brambilla E."/>
            <person name="Misra M."/>
            <person name="Lapidus A."/>
            <person name="Copeland A."/>
            <person name="Nolan M."/>
            <person name="Lucas S."/>
            <person name="Chen F."/>
            <person name="Tice H."/>
            <person name="Cheng J.F."/>
            <person name="Han C."/>
            <person name="Detter J.C."/>
            <person name="Tapia R."/>
            <person name="Bruce D."/>
            <person name="Goodwin L."/>
            <person name="Pitluck S."/>
            <person name="Pati A."/>
            <person name="Anderson I."/>
            <person name="Ivanova N."/>
            <person name="Mavromatis K."/>
            <person name="Mikhailova N."/>
            <person name="Chen A."/>
            <person name="Palaniappan K."/>
            <person name="Bilek Y."/>
            <person name="Hader T."/>
            <person name="Land M."/>
            <person name="Hauser L."/>
            <person name="Chang Y.J."/>
            <person name="Jeffries C.D."/>
            <person name="Tindall B.J."/>
            <person name="Rohde M."/>
            <person name="Goker M."/>
            <person name="Bristow J."/>
            <person name="Eisen J.A."/>
            <person name="Markowitz V."/>
            <person name="Hugenholtz P."/>
            <person name="Kyrpides N.C."/>
            <person name="Klenk H.P."/>
        </authorList>
    </citation>
    <scope>NUCLEOTIDE SEQUENCE [LARGE SCALE GENOMIC DNA]</scope>
    <source>
        <strain evidence="17">DSM 14484 / JCM 11386 / HI 11/12</strain>
    </source>
</reference>
<dbReference type="KEGG" id="tal:Thal_0354"/>
<evidence type="ECO:0000256" key="2">
    <source>
        <dbReference type="ARBA" id="ARBA00004986"/>
    </source>
</evidence>
<comment type="pathway">
    <text evidence="3 14">Amino-acid biosynthesis; L-threonine biosynthesis; L-threonine from L-aspartate: step 1/5.</text>
</comment>
<evidence type="ECO:0000256" key="9">
    <source>
        <dbReference type="ARBA" id="ARBA00022840"/>
    </source>
</evidence>
<dbReference type="PROSITE" id="PS51671">
    <property type="entry name" value="ACT"/>
    <property type="match status" value="2"/>
</dbReference>
<dbReference type="PANTHER" id="PTHR21499">
    <property type="entry name" value="ASPARTATE KINASE"/>
    <property type="match status" value="1"/>
</dbReference>
<dbReference type="InterPro" id="IPR001341">
    <property type="entry name" value="Asp_kinase"/>
</dbReference>
<feature type="binding site" evidence="12">
    <location>
        <begin position="8"/>
        <end position="11"/>
    </location>
    <ligand>
        <name>ATP</name>
        <dbReference type="ChEBI" id="CHEBI:30616"/>
    </ligand>
</feature>
<evidence type="ECO:0000256" key="14">
    <source>
        <dbReference type="RuleBase" id="RU004249"/>
    </source>
</evidence>
<dbReference type="InterPro" id="IPR001048">
    <property type="entry name" value="Asp/Glu/Uridylate_kinase"/>
</dbReference>
<evidence type="ECO:0000256" key="12">
    <source>
        <dbReference type="PIRSR" id="PIRSR000726-1"/>
    </source>
</evidence>
<dbReference type="SUPFAM" id="SSF53633">
    <property type="entry name" value="Carbamate kinase-like"/>
    <property type="match status" value="1"/>
</dbReference>
<dbReference type="Proteomes" id="UP000002043">
    <property type="component" value="Chromosome"/>
</dbReference>
<dbReference type="Pfam" id="PF00696">
    <property type="entry name" value="AA_kinase"/>
    <property type="match status" value="1"/>
</dbReference>
<keyword evidence="9 12" id="KW-0067">ATP-binding</keyword>
<feature type="binding site" evidence="12">
    <location>
        <position position="184"/>
    </location>
    <ligand>
        <name>ATP</name>
        <dbReference type="ChEBI" id="CHEBI:30616"/>
    </ligand>
</feature>
<dbReference type="EMBL" id="CP001931">
    <property type="protein sequence ID" value="ADC88989.1"/>
    <property type="molecule type" value="Genomic_DNA"/>
</dbReference>
<dbReference type="UniPathway" id="UPA00034">
    <property type="reaction ID" value="UER00015"/>
</dbReference>
<proteinExistence type="inferred from homology"/>
<gene>
    <name evidence="16" type="ordered locus">Thal_0354</name>
</gene>
<dbReference type="NCBIfam" id="NF005154">
    <property type="entry name" value="PRK06635.1-2"/>
    <property type="match status" value="1"/>
</dbReference>
<evidence type="ECO:0000256" key="13">
    <source>
        <dbReference type="RuleBase" id="RU003448"/>
    </source>
</evidence>
<dbReference type="NCBIfam" id="NF005155">
    <property type="entry name" value="PRK06635.1-4"/>
    <property type="match status" value="1"/>
</dbReference>
<comment type="similarity">
    <text evidence="4 13">Belongs to the aspartokinase family.</text>
</comment>
<feature type="binding site" evidence="12">
    <location>
        <position position="75"/>
    </location>
    <ligand>
        <name>substrate</name>
    </ligand>
</feature>
<evidence type="ECO:0000256" key="7">
    <source>
        <dbReference type="ARBA" id="ARBA00022741"/>
    </source>
</evidence>
<evidence type="ECO:0000313" key="17">
    <source>
        <dbReference type="Proteomes" id="UP000002043"/>
    </source>
</evidence>
<dbReference type="GO" id="GO:0009088">
    <property type="term" value="P:threonine biosynthetic process"/>
    <property type="evidence" value="ECO:0007669"/>
    <property type="project" value="UniProtKB-UniPathway"/>
</dbReference>
<dbReference type="GO" id="GO:0009089">
    <property type="term" value="P:lysine biosynthetic process via diaminopimelate"/>
    <property type="evidence" value="ECO:0007669"/>
    <property type="project" value="UniProtKB-UniPathway"/>
</dbReference>
<evidence type="ECO:0000256" key="4">
    <source>
        <dbReference type="ARBA" id="ARBA00010122"/>
    </source>
</evidence>
<accession>D3SPA2</accession>